<dbReference type="Gene3D" id="3.30.470.10">
    <property type="match status" value="1"/>
</dbReference>
<protein>
    <recommendedName>
        <fullName evidence="8 10">Aminodeoxychorismate lyase</fullName>
        <ecNumber evidence="8 10">4.1.3.38</ecNumber>
    </recommendedName>
</protein>
<sequence>MIASLVNGAPGNRVSILDRGLQFGDGLFETLAVNRNQPCLWQAHMRRLETGCARLGIAMPAAEILKQESRQLLGDLEQAVLKITITRGSSMRGYAPADGPVTRILSLFSWDGPATGSVPVSISSWRLGLNPSLAGLKHLNRLEQVMARRALPPNAREAILMDIDDRVVEGIAANLFLQQDERLLTPRINDCGVAGVVRQLILDTAADMGVKVEEAHVDLDALLAADGLYLSSSLLGIRPVKTILGEDWRPSVPMHPLLQEVQSRIFQA</sequence>
<organism evidence="13 14">
    <name type="scientific">Thiolapillus brandeum</name>
    <dbReference type="NCBI Taxonomy" id="1076588"/>
    <lineage>
        <taxon>Bacteria</taxon>
        <taxon>Pseudomonadati</taxon>
        <taxon>Pseudomonadota</taxon>
        <taxon>Gammaproteobacteria</taxon>
        <taxon>Chromatiales</taxon>
        <taxon>Sedimenticolaceae</taxon>
        <taxon>Thiolapillus</taxon>
    </lineage>
</organism>
<keyword evidence="4 12" id="KW-0663">Pyridoxal phosphate</keyword>
<proteinExistence type="inferred from homology"/>
<comment type="subunit">
    <text evidence="3">Homodimer.</text>
</comment>
<dbReference type="PANTHER" id="PTHR42743:SF2">
    <property type="entry name" value="AMINODEOXYCHORISMATE LYASE"/>
    <property type="match status" value="1"/>
</dbReference>
<dbReference type="InterPro" id="IPR017824">
    <property type="entry name" value="Aminodeoxychorismate_lyase_IV"/>
</dbReference>
<dbReference type="GO" id="GO:0008153">
    <property type="term" value="P:4-aminobenzoate biosynthetic process"/>
    <property type="evidence" value="ECO:0007669"/>
    <property type="project" value="UniProtKB-UniRule"/>
</dbReference>
<dbReference type="InterPro" id="IPR018300">
    <property type="entry name" value="Aminotrans_IV_CS"/>
</dbReference>
<dbReference type="SUPFAM" id="SSF56752">
    <property type="entry name" value="D-aminoacid aminotransferase-like PLP-dependent enzymes"/>
    <property type="match status" value="1"/>
</dbReference>
<dbReference type="InterPro" id="IPR001544">
    <property type="entry name" value="Aminotrans_IV"/>
</dbReference>
<comment type="cofactor">
    <cofactor evidence="1 12">
        <name>pyridoxal 5'-phosphate</name>
        <dbReference type="ChEBI" id="CHEBI:597326"/>
    </cofactor>
</comment>
<dbReference type="KEGG" id="tbn:TBH_C1436"/>
<dbReference type="CDD" id="cd01559">
    <property type="entry name" value="ADCL_like"/>
    <property type="match status" value="1"/>
</dbReference>
<dbReference type="GO" id="GO:0046656">
    <property type="term" value="P:folic acid biosynthetic process"/>
    <property type="evidence" value="ECO:0007669"/>
    <property type="project" value="UniProtKB-KW"/>
</dbReference>
<evidence type="ECO:0000256" key="9">
    <source>
        <dbReference type="ARBA" id="ARBA00049529"/>
    </source>
</evidence>
<dbReference type="PANTHER" id="PTHR42743">
    <property type="entry name" value="AMINO-ACID AMINOTRANSFERASE"/>
    <property type="match status" value="1"/>
</dbReference>
<evidence type="ECO:0000256" key="12">
    <source>
        <dbReference type="RuleBase" id="RU004516"/>
    </source>
</evidence>
<dbReference type="Pfam" id="PF01063">
    <property type="entry name" value="Aminotran_4"/>
    <property type="match status" value="1"/>
</dbReference>
<evidence type="ECO:0000256" key="1">
    <source>
        <dbReference type="ARBA" id="ARBA00001933"/>
    </source>
</evidence>
<dbReference type="EMBL" id="AP012273">
    <property type="protein sequence ID" value="BAO44359.1"/>
    <property type="molecule type" value="Genomic_DNA"/>
</dbReference>
<comment type="catalytic activity">
    <reaction evidence="9">
        <text>4-amino-4-deoxychorismate = 4-aminobenzoate + pyruvate + H(+)</text>
        <dbReference type="Rhea" id="RHEA:16201"/>
        <dbReference type="ChEBI" id="CHEBI:15361"/>
        <dbReference type="ChEBI" id="CHEBI:15378"/>
        <dbReference type="ChEBI" id="CHEBI:17836"/>
        <dbReference type="ChEBI" id="CHEBI:58406"/>
        <dbReference type="EC" id="4.1.3.38"/>
    </reaction>
</comment>
<dbReference type="GO" id="GO:0008696">
    <property type="term" value="F:4-amino-4-deoxychorismate lyase activity"/>
    <property type="evidence" value="ECO:0007669"/>
    <property type="project" value="UniProtKB-UniRule"/>
</dbReference>
<dbReference type="PROSITE" id="PS00770">
    <property type="entry name" value="AA_TRANSFER_CLASS_4"/>
    <property type="match status" value="1"/>
</dbReference>
<accession>A0A7U6GIP6</accession>
<evidence type="ECO:0000256" key="3">
    <source>
        <dbReference type="ARBA" id="ARBA00011738"/>
    </source>
</evidence>
<evidence type="ECO:0000256" key="5">
    <source>
        <dbReference type="ARBA" id="ARBA00022909"/>
    </source>
</evidence>
<keyword evidence="14" id="KW-1185">Reference proteome</keyword>
<evidence type="ECO:0000256" key="10">
    <source>
        <dbReference type="NCBIfam" id="TIGR03461"/>
    </source>
</evidence>
<comment type="similarity">
    <text evidence="2 11">Belongs to the class-IV pyridoxal-phosphate-dependent aminotransferase family.</text>
</comment>
<evidence type="ECO:0000256" key="8">
    <source>
        <dbReference type="ARBA" id="ARBA00035676"/>
    </source>
</evidence>
<dbReference type="Gene3D" id="3.20.10.10">
    <property type="entry name" value="D-amino Acid Aminotransferase, subunit A, domain 2"/>
    <property type="match status" value="1"/>
</dbReference>
<evidence type="ECO:0000256" key="2">
    <source>
        <dbReference type="ARBA" id="ARBA00009320"/>
    </source>
</evidence>
<dbReference type="InterPro" id="IPR050571">
    <property type="entry name" value="Class-IV_PLP-Dep_Aminotrnsfr"/>
</dbReference>
<dbReference type="Proteomes" id="UP000031631">
    <property type="component" value="Chromosome"/>
</dbReference>
<reference evidence="13 14" key="1">
    <citation type="journal article" date="2014" name="PLoS ONE">
        <title>Physiological and genomic features of a novel sulfur-oxidizing gammaproteobacterium belonging to a previously uncultivated symbiotic lineage isolated from a hydrothermal vent.</title>
        <authorList>
            <person name="Nunoura T."/>
            <person name="Takaki Y."/>
            <person name="Kazama H."/>
            <person name="Kakuta J."/>
            <person name="Shimamura S."/>
            <person name="Makita H."/>
            <person name="Hirai M."/>
            <person name="Miyazaki M."/>
            <person name="Takai K."/>
        </authorList>
    </citation>
    <scope>NUCLEOTIDE SEQUENCE [LARGE SCALE GENOMIC DNA]</scope>
    <source>
        <strain evidence="13 14">Hiromi1</strain>
    </source>
</reference>
<evidence type="ECO:0000256" key="11">
    <source>
        <dbReference type="RuleBase" id="RU004106"/>
    </source>
</evidence>
<evidence type="ECO:0000256" key="7">
    <source>
        <dbReference type="ARBA" id="ARBA00035633"/>
    </source>
</evidence>
<gene>
    <name evidence="13" type="ORF">TBH_C1436</name>
</gene>
<comment type="pathway">
    <text evidence="7">Cofactor biosynthesis; tetrahydrofolate biosynthesis; 4-aminobenzoate from chorismate: step 2/2.</text>
</comment>
<dbReference type="NCBIfam" id="TIGR03461">
    <property type="entry name" value="pabC_Proteo"/>
    <property type="match status" value="1"/>
</dbReference>
<name>A0A7U6GIP6_9GAMM</name>
<evidence type="ECO:0000313" key="14">
    <source>
        <dbReference type="Proteomes" id="UP000031631"/>
    </source>
</evidence>
<evidence type="ECO:0000256" key="6">
    <source>
        <dbReference type="ARBA" id="ARBA00023239"/>
    </source>
</evidence>
<keyword evidence="6 13" id="KW-0456">Lyase</keyword>
<dbReference type="GO" id="GO:0030170">
    <property type="term" value="F:pyridoxal phosphate binding"/>
    <property type="evidence" value="ECO:0007669"/>
    <property type="project" value="InterPro"/>
</dbReference>
<dbReference type="InterPro" id="IPR036038">
    <property type="entry name" value="Aminotransferase-like"/>
</dbReference>
<dbReference type="InterPro" id="IPR043132">
    <property type="entry name" value="BCAT-like_C"/>
</dbReference>
<keyword evidence="5" id="KW-0289">Folate biosynthesis</keyword>
<dbReference type="InterPro" id="IPR043131">
    <property type="entry name" value="BCAT-like_N"/>
</dbReference>
<dbReference type="GO" id="GO:0005829">
    <property type="term" value="C:cytosol"/>
    <property type="evidence" value="ECO:0007669"/>
    <property type="project" value="TreeGrafter"/>
</dbReference>
<dbReference type="EC" id="4.1.3.38" evidence="8 10"/>
<evidence type="ECO:0000313" key="13">
    <source>
        <dbReference type="EMBL" id="BAO44359.1"/>
    </source>
</evidence>
<dbReference type="RefSeq" id="WP_052469967.1">
    <property type="nucleotide sequence ID" value="NZ_AP012273.1"/>
</dbReference>
<dbReference type="AlphaFoldDB" id="A0A7U6GIP6"/>
<evidence type="ECO:0000256" key="4">
    <source>
        <dbReference type="ARBA" id="ARBA00022898"/>
    </source>
</evidence>